<reference evidence="2" key="1">
    <citation type="journal article" date="2019" name="Curr. Biol.">
        <title>Genome Sequence of Striga asiatica Provides Insight into the Evolution of Plant Parasitism.</title>
        <authorList>
            <person name="Yoshida S."/>
            <person name="Kim S."/>
            <person name="Wafula E.K."/>
            <person name="Tanskanen J."/>
            <person name="Kim Y.M."/>
            <person name="Honaas L."/>
            <person name="Yang Z."/>
            <person name="Spallek T."/>
            <person name="Conn C.E."/>
            <person name="Ichihashi Y."/>
            <person name="Cheong K."/>
            <person name="Cui S."/>
            <person name="Der J.P."/>
            <person name="Gundlach H."/>
            <person name="Jiao Y."/>
            <person name="Hori C."/>
            <person name="Ishida J.K."/>
            <person name="Kasahara H."/>
            <person name="Kiba T."/>
            <person name="Kim M.S."/>
            <person name="Koo N."/>
            <person name="Laohavisit A."/>
            <person name="Lee Y.H."/>
            <person name="Lumba S."/>
            <person name="McCourt P."/>
            <person name="Mortimer J.C."/>
            <person name="Mutuku J.M."/>
            <person name="Nomura T."/>
            <person name="Sasaki-Sekimoto Y."/>
            <person name="Seto Y."/>
            <person name="Wang Y."/>
            <person name="Wakatake T."/>
            <person name="Sakakibara H."/>
            <person name="Demura T."/>
            <person name="Yamaguchi S."/>
            <person name="Yoneyama K."/>
            <person name="Manabe R.I."/>
            <person name="Nelson D.C."/>
            <person name="Schulman A.H."/>
            <person name="Timko M.P."/>
            <person name="dePamphilis C.W."/>
            <person name="Choi D."/>
            <person name="Shirasu K."/>
        </authorList>
    </citation>
    <scope>NUCLEOTIDE SEQUENCE [LARGE SCALE GENOMIC DNA]</scope>
    <source>
        <strain evidence="2">cv. UVA1</strain>
    </source>
</reference>
<accession>A0A5A7QWJ2</accession>
<evidence type="ECO:0000313" key="1">
    <source>
        <dbReference type="EMBL" id="GER49733.1"/>
    </source>
</evidence>
<evidence type="ECO:0000313" key="2">
    <source>
        <dbReference type="Proteomes" id="UP000325081"/>
    </source>
</evidence>
<dbReference type="Proteomes" id="UP000325081">
    <property type="component" value="Unassembled WGS sequence"/>
</dbReference>
<dbReference type="EMBL" id="BKCP01008737">
    <property type="protein sequence ID" value="GER49733.1"/>
    <property type="molecule type" value="Genomic_DNA"/>
</dbReference>
<sequence>MLFNIERKLTTLISRENLFLFIFHRHASAFCEQARSVLEFKKGIKSAPSDLVFSSWVSLADASACPDDFYCVLCYAAAFAVVVVALDGFGPTGFLKFSNLIPLNLISLPRSNVCMVQIPTRRSVISTDRVCPRRLVETKDDRRILLLGFS</sequence>
<dbReference type="GO" id="GO:0016301">
    <property type="term" value="F:kinase activity"/>
    <property type="evidence" value="ECO:0007669"/>
    <property type="project" value="UniProtKB-KW"/>
</dbReference>
<proteinExistence type="predicted"/>
<organism evidence="1 2">
    <name type="scientific">Striga asiatica</name>
    <name type="common">Asiatic witchweed</name>
    <name type="synonym">Buchnera asiatica</name>
    <dbReference type="NCBI Taxonomy" id="4170"/>
    <lineage>
        <taxon>Eukaryota</taxon>
        <taxon>Viridiplantae</taxon>
        <taxon>Streptophyta</taxon>
        <taxon>Embryophyta</taxon>
        <taxon>Tracheophyta</taxon>
        <taxon>Spermatophyta</taxon>
        <taxon>Magnoliopsida</taxon>
        <taxon>eudicotyledons</taxon>
        <taxon>Gunneridae</taxon>
        <taxon>Pentapetalae</taxon>
        <taxon>asterids</taxon>
        <taxon>lamiids</taxon>
        <taxon>Lamiales</taxon>
        <taxon>Orobanchaceae</taxon>
        <taxon>Buchnereae</taxon>
        <taxon>Striga</taxon>
    </lineage>
</organism>
<keyword evidence="1" id="KW-0808">Transferase</keyword>
<name>A0A5A7QWJ2_STRAF</name>
<dbReference type="AlphaFoldDB" id="A0A5A7QWJ2"/>
<comment type="caution">
    <text evidence="1">The sequence shown here is derived from an EMBL/GenBank/DDBJ whole genome shotgun (WGS) entry which is preliminary data.</text>
</comment>
<keyword evidence="2" id="KW-1185">Reference proteome</keyword>
<protein>
    <submittedName>
        <fullName evidence="1">Leucine-rich receptor-like protein kinase family protein</fullName>
    </submittedName>
</protein>
<gene>
    <name evidence="1" type="ORF">STAS_26982</name>
</gene>
<keyword evidence="1" id="KW-0418">Kinase</keyword>
<keyword evidence="1" id="KW-0675">Receptor</keyword>